<protein>
    <recommendedName>
        <fullName evidence="4">Glycosyltransferase RgtA/B/C/D-like domain-containing protein</fullName>
    </recommendedName>
</protein>
<feature type="transmembrane region" description="Helical" evidence="1">
    <location>
        <begin position="419"/>
        <end position="438"/>
    </location>
</feature>
<comment type="caution">
    <text evidence="2">The sequence shown here is derived from an EMBL/GenBank/DDBJ whole genome shotgun (WGS) entry which is preliminary data.</text>
</comment>
<reference evidence="2 3" key="1">
    <citation type="journal article" date="2016" name="Nat. Commun.">
        <title>Thousands of microbial genomes shed light on interconnected biogeochemical processes in an aquifer system.</title>
        <authorList>
            <person name="Anantharaman K."/>
            <person name="Brown C.T."/>
            <person name="Hug L.A."/>
            <person name="Sharon I."/>
            <person name="Castelle C.J."/>
            <person name="Probst A.J."/>
            <person name="Thomas B.C."/>
            <person name="Singh A."/>
            <person name="Wilkins M.J."/>
            <person name="Karaoz U."/>
            <person name="Brodie E.L."/>
            <person name="Williams K.H."/>
            <person name="Hubbard S.S."/>
            <person name="Banfield J.F."/>
        </authorList>
    </citation>
    <scope>NUCLEOTIDE SEQUENCE [LARGE SCALE GENOMIC DNA]</scope>
</reference>
<feature type="transmembrane region" description="Helical" evidence="1">
    <location>
        <begin position="450"/>
        <end position="467"/>
    </location>
</feature>
<feature type="transmembrane region" description="Helical" evidence="1">
    <location>
        <begin position="63"/>
        <end position="81"/>
    </location>
</feature>
<keyword evidence="1" id="KW-1133">Transmembrane helix</keyword>
<dbReference type="AlphaFoldDB" id="A0A1F8D1S6"/>
<feature type="transmembrane region" description="Helical" evidence="1">
    <location>
        <begin position="275"/>
        <end position="294"/>
    </location>
</feature>
<gene>
    <name evidence="2" type="ORF">A2393_02920</name>
</gene>
<dbReference type="STRING" id="1802540.A2393_02920"/>
<keyword evidence="1" id="KW-0812">Transmembrane</keyword>
<proteinExistence type="predicted"/>
<dbReference type="Pfam" id="PF10060">
    <property type="entry name" value="DUF2298"/>
    <property type="match status" value="1"/>
</dbReference>
<feature type="transmembrane region" description="Helical" evidence="1">
    <location>
        <begin position="213"/>
        <end position="234"/>
    </location>
</feature>
<dbReference type="InterPro" id="IPR018746">
    <property type="entry name" value="DUF2298"/>
</dbReference>
<evidence type="ECO:0000313" key="3">
    <source>
        <dbReference type="Proteomes" id="UP000178937"/>
    </source>
</evidence>
<keyword evidence="1" id="KW-0472">Membrane</keyword>
<sequence>MINYTYLLIGILFTTFIPGYLATEFFLPHLPLWKKIPLYLAGSAVTSTFLAFLVGLIFGLSRFTLLVCFLFLIVGFFYLVLKRKPVKYGELKKTLPIIIIGLIIYTVYFIVLRPAIFNLHNNYFVMSGPNWQDTAMHLSIVESITQGNFPPQAPYFSGQNLSYYYFSDFHAAVVNTLFGNFFPEVLTILNPFWAMTFYFSVFALTYQLTKKKIFSLISAIGSVFYGNLGFVDFFKTILEQKGNYISMVTSNPFNFNFDYLQMVPMSDYFLQNRPMMAGLPLVTLIILLLVDINIDRKKLVVAGVITGALLRFQMFGFLIAWMFFGILHLLKLFFKEVRIRQVLENFLVFFLPSLIIGIFIITAKAGTRSMFQIFFDSFSWGPWQTHEVSWYIRFLIGNLGIGFIIYIFSLFLKTTRKNIYTLSIALLSLLLLTIPLIMKFTLYEFDMLKFYYYLIPLICVLLGIYFASSKHKRMSVIIFVILIFSSSITSFNLMAHSYLNKSGGYSYPDYESGMWVRSNTPQKTVFVTVPSVHSSPTDIGGRLRIISYINWPYSHGFDLGQDNVFSRVNDVTKVYESGSVSQIKLKYGAKYVFLGNEERSQFPNAESLLDKNKDLDKVYDKNGIKIYEIL</sequence>
<evidence type="ECO:0008006" key="4">
    <source>
        <dbReference type="Google" id="ProtNLM"/>
    </source>
</evidence>
<feature type="transmembrane region" description="Helical" evidence="1">
    <location>
        <begin position="390"/>
        <end position="412"/>
    </location>
</feature>
<name>A0A1F8D1S6_9BACT</name>
<dbReference type="EMBL" id="MGIA01000006">
    <property type="protein sequence ID" value="OGM81735.1"/>
    <property type="molecule type" value="Genomic_DNA"/>
</dbReference>
<evidence type="ECO:0000313" key="2">
    <source>
        <dbReference type="EMBL" id="OGM81735.1"/>
    </source>
</evidence>
<feature type="transmembrane region" description="Helical" evidence="1">
    <location>
        <begin position="38"/>
        <end position="57"/>
    </location>
</feature>
<feature type="transmembrane region" description="Helical" evidence="1">
    <location>
        <begin position="474"/>
        <end position="495"/>
    </location>
</feature>
<dbReference type="Proteomes" id="UP000178937">
    <property type="component" value="Unassembled WGS sequence"/>
</dbReference>
<accession>A0A1F8D1S6</accession>
<organism evidence="2 3">
    <name type="scientific">Candidatus Woesebacteria bacterium RIFOXYB1_FULL_41_13</name>
    <dbReference type="NCBI Taxonomy" id="1802540"/>
    <lineage>
        <taxon>Bacteria</taxon>
        <taxon>Candidatus Woeseibacteriota</taxon>
    </lineage>
</organism>
<feature type="transmembrane region" description="Helical" evidence="1">
    <location>
        <begin position="314"/>
        <end position="334"/>
    </location>
</feature>
<evidence type="ECO:0000256" key="1">
    <source>
        <dbReference type="SAM" id="Phobius"/>
    </source>
</evidence>
<feature type="transmembrane region" description="Helical" evidence="1">
    <location>
        <begin position="6"/>
        <end position="26"/>
    </location>
</feature>
<feature type="transmembrane region" description="Helical" evidence="1">
    <location>
        <begin position="346"/>
        <end position="366"/>
    </location>
</feature>
<feature type="transmembrane region" description="Helical" evidence="1">
    <location>
        <begin position="93"/>
        <end position="116"/>
    </location>
</feature>
<feature type="transmembrane region" description="Helical" evidence="1">
    <location>
        <begin position="163"/>
        <end position="182"/>
    </location>
</feature>